<comment type="caution">
    <text evidence="16">The sequence shown here is derived from an EMBL/GenBank/DDBJ whole genome shotgun (WGS) entry which is preliminary data.</text>
</comment>
<evidence type="ECO:0000256" key="3">
    <source>
        <dbReference type="ARBA" id="ARBA00012438"/>
    </source>
</evidence>
<dbReference type="Pfam" id="PF00512">
    <property type="entry name" value="HisKA"/>
    <property type="match status" value="1"/>
</dbReference>
<feature type="domain" description="Histidine kinase" evidence="14">
    <location>
        <begin position="275"/>
        <end position="497"/>
    </location>
</feature>
<dbReference type="PROSITE" id="PS50109">
    <property type="entry name" value="HIS_KIN"/>
    <property type="match status" value="1"/>
</dbReference>
<comment type="similarity">
    <text evidence="2">In the N-terminal section; belongs to the phytochrome family.</text>
</comment>
<evidence type="ECO:0000256" key="11">
    <source>
        <dbReference type="ARBA" id="ARBA00068150"/>
    </source>
</evidence>
<dbReference type="PANTHER" id="PTHR45339:SF1">
    <property type="entry name" value="HYBRID SIGNAL TRANSDUCTION HISTIDINE KINASE J"/>
    <property type="match status" value="1"/>
</dbReference>
<comment type="catalytic activity">
    <reaction evidence="1">
        <text>ATP + protein L-histidine = ADP + protein N-phospho-L-histidine.</text>
        <dbReference type="EC" id="2.7.13.3"/>
    </reaction>
</comment>
<keyword evidence="6" id="KW-0547">Nucleotide-binding</keyword>
<keyword evidence="5" id="KW-0808">Transferase</keyword>
<dbReference type="GO" id="GO:0005524">
    <property type="term" value="F:ATP binding"/>
    <property type="evidence" value="ECO:0007669"/>
    <property type="project" value="UniProtKB-KW"/>
</dbReference>
<dbReference type="SUPFAM" id="SSF55874">
    <property type="entry name" value="ATPase domain of HSP90 chaperone/DNA topoisomerase II/histidine kinase"/>
    <property type="match status" value="1"/>
</dbReference>
<dbReference type="CDD" id="cd00130">
    <property type="entry name" value="PAS"/>
    <property type="match status" value="2"/>
</dbReference>
<keyword evidence="9" id="KW-0902">Two-component regulatory system</keyword>
<evidence type="ECO:0000256" key="7">
    <source>
        <dbReference type="ARBA" id="ARBA00022777"/>
    </source>
</evidence>
<dbReference type="InterPro" id="IPR004358">
    <property type="entry name" value="Sig_transdc_His_kin-like_C"/>
</dbReference>
<dbReference type="FunFam" id="3.30.565.10:FF:000010">
    <property type="entry name" value="Sensor histidine kinase RcsC"/>
    <property type="match status" value="1"/>
</dbReference>
<dbReference type="PROSITE" id="PS50113">
    <property type="entry name" value="PAC"/>
    <property type="match status" value="1"/>
</dbReference>
<dbReference type="InterPro" id="IPR013656">
    <property type="entry name" value="PAS_4"/>
</dbReference>
<dbReference type="InterPro" id="IPR005467">
    <property type="entry name" value="His_kinase_dom"/>
</dbReference>
<dbReference type="InterPro" id="IPR003594">
    <property type="entry name" value="HATPase_dom"/>
</dbReference>
<keyword evidence="4" id="KW-0597">Phosphoprotein</keyword>
<dbReference type="PRINTS" id="PR00344">
    <property type="entry name" value="BCTRLSENSOR"/>
</dbReference>
<dbReference type="SMART" id="SM00387">
    <property type="entry name" value="HATPase_c"/>
    <property type="match status" value="1"/>
</dbReference>
<keyword evidence="17" id="KW-1185">Reference proteome</keyword>
<organism evidence="16 17">
    <name type="scientific">Anoxynatronum buryatiense</name>
    <dbReference type="NCBI Taxonomy" id="489973"/>
    <lineage>
        <taxon>Bacteria</taxon>
        <taxon>Bacillati</taxon>
        <taxon>Bacillota</taxon>
        <taxon>Clostridia</taxon>
        <taxon>Eubacteriales</taxon>
        <taxon>Clostridiaceae</taxon>
        <taxon>Anoxynatronum</taxon>
    </lineage>
</organism>
<dbReference type="SUPFAM" id="SSF55785">
    <property type="entry name" value="PYP-like sensor domain (PAS domain)"/>
    <property type="match status" value="2"/>
</dbReference>
<feature type="domain" description="PAC" evidence="15">
    <location>
        <begin position="204"/>
        <end position="257"/>
    </location>
</feature>
<evidence type="ECO:0000256" key="9">
    <source>
        <dbReference type="ARBA" id="ARBA00023012"/>
    </source>
</evidence>
<dbReference type="CDD" id="cd00082">
    <property type="entry name" value="HisKA"/>
    <property type="match status" value="1"/>
</dbReference>
<dbReference type="GO" id="GO:0000155">
    <property type="term" value="F:phosphorelay sensor kinase activity"/>
    <property type="evidence" value="ECO:0007669"/>
    <property type="project" value="InterPro"/>
</dbReference>
<dbReference type="FunFam" id="1.10.287.130:FF:000002">
    <property type="entry name" value="Two-component osmosensing histidine kinase"/>
    <property type="match status" value="1"/>
</dbReference>
<dbReference type="CDD" id="cd16922">
    <property type="entry name" value="HATPase_EvgS-ArcB-TorS-like"/>
    <property type="match status" value="1"/>
</dbReference>
<dbReference type="InterPro" id="IPR036890">
    <property type="entry name" value="HATPase_C_sf"/>
</dbReference>
<evidence type="ECO:0000313" key="16">
    <source>
        <dbReference type="EMBL" id="SMP61838.1"/>
    </source>
</evidence>
<dbReference type="Gene3D" id="3.30.450.20">
    <property type="entry name" value="PAS domain"/>
    <property type="match status" value="2"/>
</dbReference>
<dbReference type="InterPro" id="IPR000700">
    <property type="entry name" value="PAS-assoc_C"/>
</dbReference>
<dbReference type="Pfam" id="PF02518">
    <property type="entry name" value="HATPase_c"/>
    <property type="match status" value="1"/>
</dbReference>
<evidence type="ECO:0000256" key="5">
    <source>
        <dbReference type="ARBA" id="ARBA00022679"/>
    </source>
</evidence>
<dbReference type="SMART" id="SM00388">
    <property type="entry name" value="HisKA"/>
    <property type="match status" value="1"/>
</dbReference>
<dbReference type="InterPro" id="IPR036097">
    <property type="entry name" value="HisK_dim/P_sf"/>
</dbReference>
<reference evidence="16" key="1">
    <citation type="submission" date="2017-05" db="EMBL/GenBank/DDBJ databases">
        <authorList>
            <person name="Varghese N."/>
            <person name="Submissions S."/>
        </authorList>
    </citation>
    <scope>NUCLEOTIDE SEQUENCE</scope>
    <source>
        <strain evidence="16">Su22</strain>
    </source>
</reference>
<protein>
    <recommendedName>
        <fullName evidence="12">Circadian input-output histidine kinase CikA</fullName>
        <ecNumber evidence="3">2.7.13.3</ecNumber>
    </recommendedName>
    <alternativeName>
        <fullName evidence="11">Sensory/regulatory protein RpfC</fullName>
    </alternativeName>
</protein>
<proteinExistence type="inferred from homology"/>
<evidence type="ECO:0000313" key="17">
    <source>
        <dbReference type="Proteomes" id="UP001158066"/>
    </source>
</evidence>
<evidence type="ECO:0000256" key="2">
    <source>
        <dbReference type="ARBA" id="ARBA00006402"/>
    </source>
</evidence>
<dbReference type="EMBL" id="FXUF01000009">
    <property type="protein sequence ID" value="SMP61838.1"/>
    <property type="molecule type" value="Genomic_DNA"/>
</dbReference>
<evidence type="ECO:0000259" key="15">
    <source>
        <dbReference type="PROSITE" id="PS50113"/>
    </source>
</evidence>
<gene>
    <name evidence="16" type="ORF">SAMN06296020_109105</name>
</gene>
<dbReference type="Gene3D" id="3.30.565.10">
    <property type="entry name" value="Histidine kinase-like ATPase, C-terminal domain"/>
    <property type="match status" value="1"/>
</dbReference>
<dbReference type="NCBIfam" id="TIGR00229">
    <property type="entry name" value="sensory_box"/>
    <property type="match status" value="1"/>
</dbReference>
<evidence type="ECO:0000256" key="6">
    <source>
        <dbReference type="ARBA" id="ARBA00022741"/>
    </source>
</evidence>
<evidence type="ECO:0000259" key="14">
    <source>
        <dbReference type="PROSITE" id="PS50109"/>
    </source>
</evidence>
<evidence type="ECO:0000256" key="10">
    <source>
        <dbReference type="ARBA" id="ARBA00064003"/>
    </source>
</evidence>
<evidence type="ECO:0000256" key="4">
    <source>
        <dbReference type="ARBA" id="ARBA00022553"/>
    </source>
</evidence>
<accession>A0AA45WX44</accession>
<evidence type="ECO:0000256" key="1">
    <source>
        <dbReference type="ARBA" id="ARBA00000085"/>
    </source>
</evidence>
<keyword evidence="13" id="KW-0175">Coiled coil</keyword>
<dbReference type="InterPro" id="IPR003661">
    <property type="entry name" value="HisK_dim/P_dom"/>
</dbReference>
<comment type="subunit">
    <text evidence="10">At low DSF concentrations, interacts with RpfF.</text>
</comment>
<evidence type="ECO:0000256" key="12">
    <source>
        <dbReference type="ARBA" id="ARBA00074306"/>
    </source>
</evidence>
<dbReference type="PANTHER" id="PTHR45339">
    <property type="entry name" value="HYBRID SIGNAL TRANSDUCTION HISTIDINE KINASE J"/>
    <property type="match status" value="1"/>
</dbReference>
<keyword evidence="8" id="KW-0067">ATP-binding</keyword>
<dbReference type="SUPFAM" id="SSF47384">
    <property type="entry name" value="Homodimeric domain of signal transducing histidine kinase"/>
    <property type="match status" value="1"/>
</dbReference>
<dbReference type="EC" id="2.7.13.3" evidence="3"/>
<dbReference type="InterPro" id="IPR035965">
    <property type="entry name" value="PAS-like_dom_sf"/>
</dbReference>
<dbReference type="InterPro" id="IPR000014">
    <property type="entry name" value="PAS"/>
</dbReference>
<evidence type="ECO:0000256" key="13">
    <source>
        <dbReference type="SAM" id="Coils"/>
    </source>
</evidence>
<keyword evidence="7" id="KW-0418">Kinase</keyword>
<dbReference type="Proteomes" id="UP001158066">
    <property type="component" value="Unassembled WGS sequence"/>
</dbReference>
<evidence type="ECO:0000256" key="8">
    <source>
        <dbReference type="ARBA" id="ARBA00022840"/>
    </source>
</evidence>
<name>A0AA45WX44_9CLOT</name>
<dbReference type="AlphaFoldDB" id="A0AA45WX44"/>
<feature type="coiled-coil region" evidence="13">
    <location>
        <begin position="245"/>
        <end position="275"/>
    </location>
</feature>
<dbReference type="Pfam" id="PF08448">
    <property type="entry name" value="PAS_4"/>
    <property type="match status" value="2"/>
</dbReference>
<dbReference type="RefSeq" id="WP_283409758.1">
    <property type="nucleotide sequence ID" value="NZ_FXUF01000009.1"/>
</dbReference>
<dbReference type="SMART" id="SM00091">
    <property type="entry name" value="PAS"/>
    <property type="match status" value="2"/>
</dbReference>
<dbReference type="Gene3D" id="1.10.287.130">
    <property type="match status" value="1"/>
</dbReference>
<sequence>MYVDLNHSIIEHLPMGYARHHIICDEKGQPVDYRFLEVNPAYETMTGLRADAVVGKLESDVFPRESRRRFDWIKTFGQVALSGRSHEFTEYSVALERWLHMTVYSPAQGEFITLFQDVTDVKRNEKSLEEALAFNRQIIQYVNEGIIVYDTELRYRVYNPYMEEQTAVSAHEVLGKHPWTVFPETLENGVMVYLRRALERVRISDVELHFRHPHTGEDIWSYQSFSPMMDEAGKLAGVIVTIQDVTDKKRAMAELEKAKKEAEAANVAKSQFLANMSHEIRTPMNGFMGMLQLLETTDLNEEQEELLALTKRSSGALLAVLNDILDFSRIEAHKVQLSNKPFYVRQLFSDALGLFQGTATEKGLILKSHIDPLIPEYLVGDAFRLRQITANLVGNAVKFTTSGSVRLEASVEPGEKQHSVKLIVSISDTGIGIPPDQLEAIFERFVQSDSSDNRVYGGTGLGLAISKGLVELMGGSIQASSKVGTGSCVTFSCVLDTII</sequence>